<evidence type="ECO:0000313" key="3">
    <source>
        <dbReference type="Proteomes" id="UP000662185"/>
    </source>
</evidence>
<organism evidence="2 3">
    <name type="scientific">Anabaena sphaerica FACHB-251</name>
    <dbReference type="NCBI Taxonomy" id="2692883"/>
    <lineage>
        <taxon>Bacteria</taxon>
        <taxon>Bacillati</taxon>
        <taxon>Cyanobacteriota</taxon>
        <taxon>Cyanophyceae</taxon>
        <taxon>Nostocales</taxon>
        <taxon>Nostocaceae</taxon>
        <taxon>Anabaena</taxon>
    </lineage>
</organism>
<keyword evidence="1" id="KW-0732">Signal</keyword>
<comment type="caution">
    <text evidence="2">The sequence shown here is derived from an EMBL/GenBank/DDBJ whole genome shotgun (WGS) entry which is preliminary data.</text>
</comment>
<dbReference type="Proteomes" id="UP000662185">
    <property type="component" value="Unassembled WGS sequence"/>
</dbReference>
<sequence>MRISQFTATLFCYLIFTTLPNLAHANQNQLSSEFGSSLKSTSRSINNSNSVIKKPYQGYIYDRNQFNILCEGENKCSCKGERKLLDRHRLVMMGLDKCFNYKKHRRNEQ</sequence>
<name>A0A926WNY2_9NOST</name>
<dbReference type="EMBL" id="JACJQU010000037">
    <property type="protein sequence ID" value="MBD2296936.1"/>
    <property type="molecule type" value="Genomic_DNA"/>
</dbReference>
<gene>
    <name evidence="2" type="ORF">H6G06_26540</name>
</gene>
<evidence type="ECO:0000256" key="1">
    <source>
        <dbReference type="SAM" id="SignalP"/>
    </source>
</evidence>
<dbReference type="AlphaFoldDB" id="A0A926WNY2"/>
<keyword evidence="3" id="KW-1185">Reference proteome</keyword>
<dbReference type="RefSeq" id="WP_190565054.1">
    <property type="nucleotide sequence ID" value="NZ_JACJQU010000037.1"/>
</dbReference>
<evidence type="ECO:0008006" key="4">
    <source>
        <dbReference type="Google" id="ProtNLM"/>
    </source>
</evidence>
<feature type="signal peptide" evidence="1">
    <location>
        <begin position="1"/>
        <end position="25"/>
    </location>
</feature>
<proteinExistence type="predicted"/>
<feature type="chain" id="PRO_5038047301" description="Secreted protein" evidence="1">
    <location>
        <begin position="26"/>
        <end position="109"/>
    </location>
</feature>
<reference evidence="3" key="1">
    <citation type="journal article" date="2020" name="ISME J.">
        <title>Comparative genomics reveals insights into cyanobacterial evolution and habitat adaptation.</title>
        <authorList>
            <person name="Chen M.Y."/>
            <person name="Teng W.K."/>
            <person name="Zhao L."/>
            <person name="Hu C.X."/>
            <person name="Zhou Y.K."/>
            <person name="Han B.P."/>
            <person name="Song L.R."/>
            <person name="Shu W.S."/>
        </authorList>
    </citation>
    <scope>NUCLEOTIDE SEQUENCE [LARGE SCALE GENOMIC DNA]</scope>
    <source>
        <strain evidence="3">FACHB-251</strain>
    </source>
</reference>
<accession>A0A926WNY2</accession>
<protein>
    <recommendedName>
        <fullName evidence="4">Secreted protein</fullName>
    </recommendedName>
</protein>
<evidence type="ECO:0000313" key="2">
    <source>
        <dbReference type="EMBL" id="MBD2296936.1"/>
    </source>
</evidence>